<proteinExistence type="inferred from homology"/>
<dbReference type="GO" id="GO:0003723">
    <property type="term" value="F:RNA binding"/>
    <property type="evidence" value="ECO:0007669"/>
    <property type="project" value="UniProtKB-UniRule"/>
</dbReference>
<dbReference type="InterPro" id="IPR038187">
    <property type="entry name" value="NAC_A/B_dom_sf"/>
</dbReference>
<dbReference type="GO" id="GO:0015031">
    <property type="term" value="P:protein transport"/>
    <property type="evidence" value="ECO:0007669"/>
    <property type="project" value="UniProtKB-UniRule"/>
</dbReference>
<keyword evidence="3 4" id="KW-0653">Protein transport</keyword>
<evidence type="ECO:0000256" key="4">
    <source>
        <dbReference type="HAMAP-Rule" id="MF_00814"/>
    </source>
</evidence>
<evidence type="ECO:0000256" key="6">
    <source>
        <dbReference type="SAM" id="MobiDB-lite"/>
    </source>
</evidence>
<protein>
    <recommendedName>
        <fullName evidence="4 5">Nascent polypeptide-associated complex protein</fullName>
    </recommendedName>
</protein>
<dbReference type="Pfam" id="PF01849">
    <property type="entry name" value="NAC"/>
    <property type="match status" value="1"/>
</dbReference>
<dbReference type="InterPro" id="IPR002715">
    <property type="entry name" value="Nas_poly-pep-assoc_cplx_dom"/>
</dbReference>
<dbReference type="InterPro" id="IPR005231">
    <property type="entry name" value="NAC_arc"/>
</dbReference>
<evidence type="ECO:0000259" key="7">
    <source>
        <dbReference type="PROSITE" id="PS51151"/>
    </source>
</evidence>
<sequence length="130" mass="13818">MFGGGGGGLDPRKMEQMMKQMGIDTEELDATEIVIRTPEKELVFSDADVTVINAQGQQTYQIVGEPETREAGSGSDAGEDTAIEDADIPADDIEIVAMRTGASEDDAREALEEADGDLATAVEKLEAEPK</sequence>
<dbReference type="EMBL" id="LTAZ01000001">
    <property type="protein sequence ID" value="KYH27656.1"/>
    <property type="molecule type" value="Genomic_DNA"/>
</dbReference>
<reference evidence="8 9" key="1">
    <citation type="submission" date="2016-02" db="EMBL/GenBank/DDBJ databases">
        <title>Genome sequence of Halalkalicoccus paucihalophilus DSM 24557.</title>
        <authorList>
            <person name="Poehlein A."/>
            <person name="Daniel R."/>
        </authorList>
    </citation>
    <scope>NUCLEOTIDE SEQUENCE [LARGE SCALE GENOMIC DNA]</scope>
    <source>
        <strain evidence="8 9">DSM 24557</strain>
    </source>
</reference>
<dbReference type="Gene3D" id="2.20.70.30">
    <property type="entry name" value="Nascent polypeptide-associated complex domain"/>
    <property type="match status" value="1"/>
</dbReference>
<comment type="subunit">
    <text evidence="4">Homodimer. Interacts with the ribosome. Binds ribosomal RNA.</text>
</comment>
<dbReference type="Proteomes" id="UP000075321">
    <property type="component" value="Unassembled WGS sequence"/>
</dbReference>
<dbReference type="SUPFAM" id="SSF46934">
    <property type="entry name" value="UBA-like"/>
    <property type="match status" value="1"/>
</dbReference>
<feature type="compositionally biased region" description="Acidic residues" evidence="6">
    <location>
        <begin position="77"/>
        <end position="89"/>
    </location>
</feature>
<comment type="function">
    <text evidence="4">Contacts the emerging nascent chain on the ribosome.</text>
</comment>
<evidence type="ECO:0000313" key="8">
    <source>
        <dbReference type="EMBL" id="KYH27656.1"/>
    </source>
</evidence>
<dbReference type="HAMAP" id="MF_00814">
    <property type="entry name" value="NAC_arch"/>
    <property type="match status" value="1"/>
</dbReference>
<gene>
    <name evidence="4 8" type="primary">nac</name>
    <name evidence="8" type="ORF">HAPAU_03240</name>
</gene>
<evidence type="ECO:0000256" key="1">
    <source>
        <dbReference type="ARBA" id="ARBA00022448"/>
    </source>
</evidence>
<dbReference type="SMART" id="SM01407">
    <property type="entry name" value="NAC"/>
    <property type="match status" value="1"/>
</dbReference>
<dbReference type="RefSeq" id="WP_066378695.1">
    <property type="nucleotide sequence ID" value="NZ_LTAZ01000001.1"/>
</dbReference>
<evidence type="ECO:0000256" key="2">
    <source>
        <dbReference type="ARBA" id="ARBA00022884"/>
    </source>
</evidence>
<dbReference type="PROSITE" id="PS51151">
    <property type="entry name" value="NAC_AB"/>
    <property type="match status" value="1"/>
</dbReference>
<comment type="similarity">
    <text evidence="4">Belongs to the NAC-alpha family.</text>
</comment>
<feature type="region of interest" description="Disordered" evidence="6">
    <location>
        <begin position="64"/>
        <end position="89"/>
    </location>
</feature>
<keyword evidence="2 4" id="KW-0694">RNA-binding</keyword>
<organism evidence="8 9">
    <name type="scientific">Halalkalicoccus paucihalophilus</name>
    <dbReference type="NCBI Taxonomy" id="1008153"/>
    <lineage>
        <taxon>Archaea</taxon>
        <taxon>Methanobacteriati</taxon>
        <taxon>Methanobacteriota</taxon>
        <taxon>Stenosarchaea group</taxon>
        <taxon>Halobacteria</taxon>
        <taxon>Halobacteriales</taxon>
        <taxon>Halococcaceae</taxon>
        <taxon>Halalkalicoccus</taxon>
    </lineage>
</organism>
<evidence type="ECO:0000313" key="9">
    <source>
        <dbReference type="Proteomes" id="UP000075321"/>
    </source>
</evidence>
<dbReference type="InterPro" id="IPR009060">
    <property type="entry name" value="UBA-like_sf"/>
</dbReference>
<feature type="domain" description="NAC-A/B" evidence="7">
    <location>
        <begin position="8"/>
        <end position="75"/>
    </location>
</feature>
<comment type="caution">
    <text evidence="8">The sequence shown here is derived from an EMBL/GenBank/DDBJ whole genome shotgun (WGS) entry which is preliminary data.</text>
</comment>
<dbReference type="NCBIfam" id="TIGR00264">
    <property type="entry name" value="archaeal-type nascent polypeptide-associated complex protein"/>
    <property type="match status" value="1"/>
</dbReference>
<keyword evidence="1 4" id="KW-0813">Transport</keyword>
<dbReference type="AlphaFoldDB" id="A0A151AJ00"/>
<dbReference type="PATRIC" id="fig|1008153.3.peg.327"/>
<accession>A0A151AJ00</accession>
<evidence type="ECO:0000256" key="3">
    <source>
        <dbReference type="ARBA" id="ARBA00022927"/>
    </source>
</evidence>
<name>A0A151AJ00_9EURY</name>
<evidence type="ECO:0000256" key="5">
    <source>
        <dbReference type="NCBIfam" id="TIGR00264"/>
    </source>
</evidence>
<dbReference type="OrthoDB" id="53273at2157"/>
<dbReference type="Gene3D" id="1.10.8.10">
    <property type="entry name" value="DNA helicase RuvA subunit, C-terminal domain"/>
    <property type="match status" value="1"/>
</dbReference>
<keyword evidence="9" id="KW-1185">Reference proteome</keyword>